<dbReference type="EMBL" id="JBANRG010000054">
    <property type="protein sequence ID" value="KAK7443574.1"/>
    <property type="molecule type" value="Genomic_DNA"/>
</dbReference>
<comment type="caution">
    <text evidence="1">The sequence shown here is derived from an EMBL/GenBank/DDBJ whole genome shotgun (WGS) entry which is preliminary data.</text>
</comment>
<sequence length="290" mass="31570">MKCKSLMTSAPLISLFLKQLSYRSSNKNLIALYNGILEPCLTAKSHYARDSAGKIRTVQVPFHECPKMSITDYFSALGYLLTCTHHQPTFTELVQLLGQYAEWCRISASILSVNPPTVVQVLFDIPSHDDDVVPRFSLASSVSAGKGEGREDVRKERTKTLSAFWGHPLVRPSPVQRAHAMAGIGFKGIEASAELFGTPWGHCGESVTFPSLYKSMHTARPLGTLALSVKAMTTAIPGTSTVPVYAIQSLTQLGDIVELLRVSGSMRPMCLNCLYLRDGAGAKVEDFASS</sequence>
<dbReference type="Proteomes" id="UP001498398">
    <property type="component" value="Unassembled WGS sequence"/>
</dbReference>
<accession>A0ABR1IXB3</accession>
<proteinExistence type="predicted"/>
<organism evidence="1 2">
    <name type="scientific">Marasmiellus scandens</name>
    <dbReference type="NCBI Taxonomy" id="2682957"/>
    <lineage>
        <taxon>Eukaryota</taxon>
        <taxon>Fungi</taxon>
        <taxon>Dikarya</taxon>
        <taxon>Basidiomycota</taxon>
        <taxon>Agaricomycotina</taxon>
        <taxon>Agaricomycetes</taxon>
        <taxon>Agaricomycetidae</taxon>
        <taxon>Agaricales</taxon>
        <taxon>Marasmiineae</taxon>
        <taxon>Omphalotaceae</taxon>
        <taxon>Marasmiellus</taxon>
    </lineage>
</organism>
<evidence type="ECO:0000313" key="2">
    <source>
        <dbReference type="Proteomes" id="UP001498398"/>
    </source>
</evidence>
<reference evidence="1 2" key="1">
    <citation type="submission" date="2024-01" db="EMBL/GenBank/DDBJ databases">
        <title>A draft genome for the cacao thread blight pathogen Marasmiellus scandens.</title>
        <authorList>
            <person name="Baruah I.K."/>
            <person name="Leung J."/>
            <person name="Bukari Y."/>
            <person name="Amoako-Attah I."/>
            <person name="Meinhardt L.W."/>
            <person name="Bailey B.A."/>
            <person name="Cohen S.P."/>
        </authorList>
    </citation>
    <scope>NUCLEOTIDE SEQUENCE [LARGE SCALE GENOMIC DNA]</scope>
    <source>
        <strain evidence="1 2">GH-19</strain>
    </source>
</reference>
<protein>
    <submittedName>
        <fullName evidence="1">Uncharacterized protein</fullName>
    </submittedName>
</protein>
<keyword evidence="2" id="KW-1185">Reference proteome</keyword>
<evidence type="ECO:0000313" key="1">
    <source>
        <dbReference type="EMBL" id="KAK7443574.1"/>
    </source>
</evidence>
<name>A0ABR1IXB3_9AGAR</name>
<gene>
    <name evidence="1" type="ORF">VKT23_015747</name>
</gene>